<evidence type="ECO:0000256" key="2">
    <source>
        <dbReference type="ARBA" id="ARBA00004906"/>
    </source>
</evidence>
<keyword evidence="6" id="KW-0833">Ubl conjugation pathway</keyword>
<evidence type="ECO:0000256" key="7">
    <source>
        <dbReference type="ARBA" id="ARBA00022833"/>
    </source>
</evidence>
<dbReference type="InterPro" id="IPR001965">
    <property type="entry name" value="Znf_PHD"/>
</dbReference>
<keyword evidence="3" id="KW-0808">Transferase</keyword>
<dbReference type="InterPro" id="IPR011011">
    <property type="entry name" value="Znf_FYVE_PHD"/>
</dbReference>
<dbReference type="CDD" id="cd15669">
    <property type="entry name" value="ePHD_PHF7_G2E3_like"/>
    <property type="match status" value="1"/>
</dbReference>
<gene>
    <name evidence="13" type="ORF">g.40960</name>
</gene>
<dbReference type="PROSITE" id="PS51805">
    <property type="entry name" value="EPHD"/>
    <property type="match status" value="1"/>
</dbReference>
<dbReference type="Gene3D" id="3.30.40.10">
    <property type="entry name" value="Zinc/RING finger domain, C3HC4 (zinc finger)"/>
    <property type="match status" value="2"/>
</dbReference>
<evidence type="ECO:0000259" key="11">
    <source>
        <dbReference type="PROSITE" id="PS50089"/>
    </source>
</evidence>
<proteinExistence type="predicted"/>
<dbReference type="InterPro" id="IPR059102">
    <property type="entry name" value="PHD_PHF7/G2E3-like"/>
</dbReference>
<evidence type="ECO:0000256" key="5">
    <source>
        <dbReference type="ARBA" id="ARBA00022771"/>
    </source>
</evidence>
<protein>
    <recommendedName>
        <fullName evidence="14">PHD-type domain-containing protein</fullName>
    </recommendedName>
</protein>
<evidence type="ECO:0000256" key="1">
    <source>
        <dbReference type="ARBA" id="ARBA00004123"/>
    </source>
</evidence>
<reference evidence="13" key="1">
    <citation type="submission" date="2015-12" db="EMBL/GenBank/DDBJ databases">
        <title>De novo transcriptome assembly of four potential Pierce s Disease insect vectors from Arizona vineyards.</title>
        <authorList>
            <person name="Tassone E.E."/>
        </authorList>
    </citation>
    <scope>NUCLEOTIDE SEQUENCE</scope>
</reference>
<evidence type="ECO:0000256" key="4">
    <source>
        <dbReference type="ARBA" id="ARBA00022723"/>
    </source>
</evidence>
<keyword evidence="5 9" id="KW-0863">Zinc-finger</keyword>
<evidence type="ECO:0000256" key="8">
    <source>
        <dbReference type="ARBA" id="ARBA00023242"/>
    </source>
</evidence>
<dbReference type="InterPro" id="IPR013083">
    <property type="entry name" value="Znf_RING/FYVE/PHD"/>
</dbReference>
<feature type="region of interest" description="Disordered" evidence="10">
    <location>
        <begin position="305"/>
        <end position="324"/>
    </location>
</feature>
<dbReference type="PROSITE" id="PS50089">
    <property type="entry name" value="ZF_RING_2"/>
    <property type="match status" value="1"/>
</dbReference>
<evidence type="ECO:0000256" key="6">
    <source>
        <dbReference type="ARBA" id="ARBA00022786"/>
    </source>
</evidence>
<feature type="domain" description="PHD-type" evidence="12">
    <location>
        <begin position="18"/>
        <end position="133"/>
    </location>
</feature>
<evidence type="ECO:0000256" key="9">
    <source>
        <dbReference type="PROSITE-ProRule" id="PRU00175"/>
    </source>
</evidence>
<dbReference type="InterPro" id="IPR001841">
    <property type="entry name" value="Znf_RING"/>
</dbReference>
<feature type="domain" description="RING-type" evidence="11">
    <location>
        <begin position="149"/>
        <end position="198"/>
    </location>
</feature>
<dbReference type="InterPro" id="IPR034732">
    <property type="entry name" value="EPHD"/>
</dbReference>
<feature type="region of interest" description="Disordered" evidence="10">
    <location>
        <begin position="640"/>
        <end position="680"/>
    </location>
</feature>
<dbReference type="GO" id="GO:0005634">
    <property type="term" value="C:nucleus"/>
    <property type="evidence" value="ECO:0007669"/>
    <property type="project" value="TreeGrafter"/>
</dbReference>
<dbReference type="InterPro" id="IPR051188">
    <property type="entry name" value="PHD-type_Zinc_Finger"/>
</dbReference>
<dbReference type="SMART" id="SM00249">
    <property type="entry name" value="PHD"/>
    <property type="match status" value="2"/>
</dbReference>
<feature type="compositionally biased region" description="Polar residues" evidence="10">
    <location>
        <begin position="640"/>
        <end position="659"/>
    </location>
</feature>
<evidence type="ECO:0008006" key="14">
    <source>
        <dbReference type="Google" id="ProtNLM"/>
    </source>
</evidence>
<evidence type="ECO:0000256" key="10">
    <source>
        <dbReference type="SAM" id="MobiDB-lite"/>
    </source>
</evidence>
<dbReference type="EMBL" id="GEDC01008813">
    <property type="protein sequence ID" value="JAS28485.1"/>
    <property type="molecule type" value="Transcribed_RNA"/>
</dbReference>
<dbReference type="AlphaFoldDB" id="A0A1B6DS52"/>
<comment type="pathway">
    <text evidence="2">Protein modification; protein ubiquitination.</text>
</comment>
<keyword evidence="4" id="KW-0479">Metal-binding</keyword>
<dbReference type="GO" id="GO:0008270">
    <property type="term" value="F:zinc ion binding"/>
    <property type="evidence" value="ECO:0007669"/>
    <property type="project" value="UniProtKB-KW"/>
</dbReference>
<dbReference type="SUPFAM" id="SSF57903">
    <property type="entry name" value="FYVE/PHD zinc finger"/>
    <property type="match status" value="1"/>
</dbReference>
<keyword evidence="8" id="KW-0539">Nucleus</keyword>
<dbReference type="PANTHER" id="PTHR12420:SF42">
    <property type="entry name" value="G2_M PHASE-SPECIFIC E3 UBIQUITIN-PROTEIN LIGASE"/>
    <property type="match status" value="1"/>
</dbReference>
<feature type="compositionally biased region" description="Polar residues" evidence="10">
    <location>
        <begin position="670"/>
        <end position="680"/>
    </location>
</feature>
<organism evidence="13">
    <name type="scientific">Clastoptera arizonana</name>
    <name type="common">Arizona spittle bug</name>
    <dbReference type="NCBI Taxonomy" id="38151"/>
    <lineage>
        <taxon>Eukaryota</taxon>
        <taxon>Metazoa</taxon>
        <taxon>Ecdysozoa</taxon>
        <taxon>Arthropoda</taxon>
        <taxon>Hexapoda</taxon>
        <taxon>Insecta</taxon>
        <taxon>Pterygota</taxon>
        <taxon>Neoptera</taxon>
        <taxon>Paraneoptera</taxon>
        <taxon>Hemiptera</taxon>
        <taxon>Auchenorrhyncha</taxon>
        <taxon>Cercopoidea</taxon>
        <taxon>Clastopteridae</taxon>
        <taxon>Clastoptera</taxon>
    </lineage>
</organism>
<dbReference type="PANTHER" id="PTHR12420">
    <property type="entry name" value="PHD FINGER PROTEIN"/>
    <property type="match status" value="1"/>
</dbReference>
<dbReference type="Pfam" id="PF26054">
    <property type="entry name" value="PHD_G2E3"/>
    <property type="match status" value="1"/>
</dbReference>
<accession>A0A1B6DS52</accession>
<comment type="subcellular location">
    <subcellularLocation>
        <location evidence="1">Nucleus</location>
    </subcellularLocation>
</comment>
<dbReference type="InterPro" id="IPR042013">
    <property type="entry name" value="PHF7/G2E3_ePHD"/>
</dbReference>
<name>A0A1B6DS52_9HEMI</name>
<evidence type="ECO:0000256" key="3">
    <source>
        <dbReference type="ARBA" id="ARBA00022679"/>
    </source>
</evidence>
<evidence type="ECO:0000259" key="12">
    <source>
        <dbReference type="PROSITE" id="PS51805"/>
    </source>
</evidence>
<evidence type="ECO:0000313" key="13">
    <source>
        <dbReference type="EMBL" id="JAS28485.1"/>
    </source>
</evidence>
<keyword evidence="7" id="KW-0862">Zinc</keyword>
<sequence>MGNPKKIHYEKLDRIQANQKCAFCRRSEINEVKLGPIYQYQNIMTHYFCMLLSSNMRQNGSDNEGILGFLIKDIRVELNRGKRLGCVYCKKNGATLGCDISRCKVAFHLPCGIEHNSLHQFFDTFKSFCHSHRPMQKIPKEISSKGIDCIICCENVSQTPGYDNLWAPCCRINAWFHRDCIQGLAISAGYFFKCPLCNNKKIFRQTMLQFGIYIPQQDAAWEAEPNAFEDLYQRHDKCNADICKWSGGRRDNTPGTRGELVLCNTCGSEGMHIGCGKLSWSNPKWECKLCKQISRRGREASEIMSNEESTSMHGQRSTGCPHTSLNGIVEDRNKQESYPQLRDYVLAEEVITISDSDGVDSDIEIVGVEEKCSNENIITVIYTSPQMSDDKKGKTSHLQTVPAIELYNTSYCPNYNSEPSGSSYEGPNPERPNHCLWATGRNYTSSKYLPKFNKRTKYKSQSPFDIERGLSRNNGINRVKKEENRKPVTEHKFLGESHVIPTVNPLVLIKPIKIWKNDGRINILVPHQTVVKRIRLQSNKKLLGKKKMCQLNKLYLNESNNMSGDQNNCVSHYKESDKSSVIATSNNVDEISTFTNISSMEDIDMELTTNLSPISSYSKTSEESLQDDSTKDLREVNTYLNSTNENNPDCNTAGPSINRSPLLIEHKNDSNNPFMTRTETTSTDYKNIKRSANKVTKKKTCKITKNSIIKLSKSFLNMKDKSISKKANKTSPVSKIRNKLNNISNTYRNKCVQHLSTSCKNKSIESFFNDVSLKEKCLNSQETNNKNSSESVKGKQNIGLPNFSSSPLYVQTSITKFVNFRKN</sequence>
<dbReference type="Pfam" id="PF13771">
    <property type="entry name" value="zf-HC5HC2H"/>
    <property type="match status" value="1"/>
</dbReference>